<dbReference type="InterPro" id="IPR033134">
    <property type="entry name" value="Asp/Glu_racemase_AS_2"/>
</dbReference>
<keyword evidence="5" id="KW-0413">Isomerase</keyword>
<keyword evidence="4" id="KW-0573">Peptidoglycan synthesis</keyword>
<accession>A0ABM8FNG2</accession>
<protein>
    <recommendedName>
        <fullName evidence="2 7">Glutamate racemase</fullName>
        <ecNumber evidence="2 7">5.1.1.3</ecNumber>
    </recommendedName>
</protein>
<evidence type="ECO:0000313" key="9">
    <source>
        <dbReference type="Proteomes" id="UP001321445"/>
    </source>
</evidence>
<evidence type="ECO:0000256" key="7">
    <source>
        <dbReference type="NCBIfam" id="TIGR00067"/>
    </source>
</evidence>
<keyword evidence="9" id="KW-1185">Reference proteome</keyword>
<dbReference type="InterPro" id="IPR015942">
    <property type="entry name" value="Asp/Glu/hydantoin_racemase"/>
</dbReference>
<dbReference type="InterPro" id="IPR004391">
    <property type="entry name" value="Glu_race"/>
</dbReference>
<dbReference type="EMBL" id="AP027370">
    <property type="protein sequence ID" value="BDY13398.1"/>
    <property type="molecule type" value="Genomic_DNA"/>
</dbReference>
<dbReference type="SUPFAM" id="SSF53681">
    <property type="entry name" value="Aspartate/glutamate racemase"/>
    <property type="match status" value="2"/>
</dbReference>
<dbReference type="PROSITE" id="PS00924">
    <property type="entry name" value="ASP_GLU_RACEMASE_2"/>
    <property type="match status" value="1"/>
</dbReference>
<dbReference type="Gene3D" id="3.40.50.1860">
    <property type="match status" value="2"/>
</dbReference>
<organism evidence="8 9">
    <name type="scientific">Hydrogenimonas cancrithermarum</name>
    <dbReference type="NCBI Taxonomy" id="2993563"/>
    <lineage>
        <taxon>Bacteria</taxon>
        <taxon>Pseudomonadati</taxon>
        <taxon>Campylobacterota</taxon>
        <taxon>Epsilonproteobacteria</taxon>
        <taxon>Campylobacterales</taxon>
        <taxon>Hydrogenimonadaceae</taxon>
        <taxon>Hydrogenimonas</taxon>
    </lineage>
</organism>
<proteinExistence type="predicted"/>
<evidence type="ECO:0000256" key="2">
    <source>
        <dbReference type="ARBA" id="ARBA00013090"/>
    </source>
</evidence>
<dbReference type="Pfam" id="PF01177">
    <property type="entry name" value="Asp_Glu_race"/>
    <property type="match status" value="1"/>
</dbReference>
<name>A0ABM8FNG2_9BACT</name>
<evidence type="ECO:0000256" key="1">
    <source>
        <dbReference type="ARBA" id="ARBA00001602"/>
    </source>
</evidence>
<evidence type="ECO:0000256" key="3">
    <source>
        <dbReference type="ARBA" id="ARBA00022960"/>
    </source>
</evidence>
<dbReference type="Proteomes" id="UP001321445">
    <property type="component" value="Chromosome"/>
</dbReference>
<dbReference type="NCBIfam" id="TIGR00067">
    <property type="entry name" value="glut_race"/>
    <property type="match status" value="1"/>
</dbReference>
<evidence type="ECO:0000313" key="8">
    <source>
        <dbReference type="EMBL" id="BDY13398.1"/>
    </source>
</evidence>
<dbReference type="PANTHER" id="PTHR21198">
    <property type="entry name" value="GLUTAMATE RACEMASE"/>
    <property type="match status" value="1"/>
</dbReference>
<comment type="catalytic activity">
    <reaction evidence="1">
        <text>L-glutamate = D-glutamate</text>
        <dbReference type="Rhea" id="RHEA:12813"/>
        <dbReference type="ChEBI" id="CHEBI:29985"/>
        <dbReference type="ChEBI" id="CHEBI:29986"/>
        <dbReference type="EC" id="5.1.1.3"/>
    </reaction>
</comment>
<keyword evidence="6" id="KW-0961">Cell wall biogenesis/degradation</keyword>
<gene>
    <name evidence="8" type="primary">murI</name>
    <name evidence="8" type="ORF">HCR_17100</name>
</gene>
<dbReference type="EC" id="5.1.1.3" evidence="2 7"/>
<evidence type="ECO:0000256" key="4">
    <source>
        <dbReference type="ARBA" id="ARBA00022984"/>
    </source>
</evidence>
<dbReference type="PANTHER" id="PTHR21198:SF2">
    <property type="entry name" value="GLUTAMATE RACEMASE"/>
    <property type="match status" value="1"/>
</dbReference>
<dbReference type="InterPro" id="IPR001920">
    <property type="entry name" value="Asp/Glu_race"/>
</dbReference>
<reference evidence="8 9" key="1">
    <citation type="submission" date="2023-03" db="EMBL/GenBank/DDBJ databases">
        <title>Description of Hydrogenimonas sp. ISO32.</title>
        <authorList>
            <person name="Mino S."/>
            <person name="Fukazawa S."/>
            <person name="Sawabe T."/>
        </authorList>
    </citation>
    <scope>NUCLEOTIDE SEQUENCE [LARGE SCALE GENOMIC DNA]</scope>
    <source>
        <strain evidence="8 9">ISO32</strain>
    </source>
</reference>
<evidence type="ECO:0000256" key="5">
    <source>
        <dbReference type="ARBA" id="ARBA00023235"/>
    </source>
</evidence>
<evidence type="ECO:0000256" key="6">
    <source>
        <dbReference type="ARBA" id="ARBA00023316"/>
    </source>
</evidence>
<keyword evidence="3" id="KW-0133">Cell shape</keyword>
<sequence length="233" mass="25886">MVKSLLEHHLFDEIIYYGDTARVPYGPKDPATITRYALEALEFFKNFEIDLMITACNSVSAHALPELRANADFDVYGVIEPGILALKNANLPSASRILVLGTKATIGSGRYQNGIRELGFENIEAIAPSLFVPIVEEGLFEGPVLQSVLDHYFKEVRPPDAIILGCTHFPLIADAIRNYFPNRPLLIHSGEAIAEHLENNGCKPREQGKSDLKIFASENPDGLKRIAEKWLSR</sequence>